<name>A0ABN0DQF5_9FIRM</name>
<dbReference type="Gene3D" id="6.10.140.1110">
    <property type="match status" value="1"/>
</dbReference>
<keyword evidence="3" id="KW-1185">Reference proteome</keyword>
<reference evidence="2 3" key="1">
    <citation type="submission" date="2011-08" db="EMBL/GenBank/DDBJ databases">
        <title>The Genome Sequence of Selenomonas noxia F0398.</title>
        <authorList>
            <consortium name="The Broad Institute Genome Sequencing Platform"/>
            <person name="Earl A."/>
            <person name="Ward D."/>
            <person name="Feldgarden M."/>
            <person name="Gevers D."/>
            <person name="Izard J."/>
            <person name="Ganesan A."/>
            <person name="Blanton J.M."/>
            <person name="Baranova O.V."/>
            <person name="Tanner A.C."/>
            <person name="Dewhirst F.E."/>
            <person name="Young S.K."/>
            <person name="Zeng Q."/>
            <person name="Gargeya S."/>
            <person name="Fitzgerald M."/>
            <person name="Haas B."/>
            <person name="Abouelleil A."/>
            <person name="Alvarado L."/>
            <person name="Arachchi H.M."/>
            <person name="Berlin A."/>
            <person name="Brown A."/>
            <person name="Chapman S.B."/>
            <person name="Chen Z."/>
            <person name="Dunbar C."/>
            <person name="Freedman E."/>
            <person name="Gearin G."/>
            <person name="Gellesch M."/>
            <person name="Goldberg J."/>
            <person name="Griggs A."/>
            <person name="Gujja S."/>
            <person name="Heiman D."/>
            <person name="Howarth C."/>
            <person name="Larson L."/>
            <person name="Lui A."/>
            <person name="MacDonald P.J.P."/>
            <person name="Montmayeur A."/>
            <person name="Murphy C."/>
            <person name="Neiman D."/>
            <person name="Pearson M."/>
            <person name="Priest M."/>
            <person name="Roberts A."/>
            <person name="Saif S."/>
            <person name="Shea T."/>
            <person name="Shenoy N."/>
            <person name="Sisk P."/>
            <person name="Stolte C."/>
            <person name="Sykes S."/>
            <person name="Wortman J."/>
            <person name="Nusbaum C."/>
            <person name="Birren B."/>
        </authorList>
    </citation>
    <scope>NUCLEOTIDE SEQUENCE [LARGE SCALE GENOMIC DNA]</scope>
    <source>
        <strain evidence="2 3">F0398</strain>
    </source>
</reference>
<feature type="coiled-coil region" evidence="1">
    <location>
        <begin position="25"/>
        <end position="52"/>
    </location>
</feature>
<protein>
    <recommendedName>
        <fullName evidence="4">16S rRNA processing protein RimM</fullName>
    </recommendedName>
</protein>
<keyword evidence="1" id="KW-0175">Coiled coil</keyword>
<evidence type="ECO:0000313" key="3">
    <source>
        <dbReference type="Proteomes" id="UP000003175"/>
    </source>
</evidence>
<comment type="caution">
    <text evidence="2">The sequence shown here is derived from an EMBL/GenBank/DDBJ whole genome shotgun (WGS) entry which is preliminary data.</text>
</comment>
<dbReference type="RefSeq" id="WP_006696378.1">
    <property type="nucleotide sequence ID" value="NZ_JH376858.1"/>
</dbReference>
<accession>A0ABN0DQF5</accession>
<evidence type="ECO:0008006" key="4">
    <source>
        <dbReference type="Google" id="ProtNLM"/>
    </source>
</evidence>
<dbReference type="Pfam" id="PF11068">
    <property type="entry name" value="YlqD"/>
    <property type="match status" value="1"/>
</dbReference>
<dbReference type="EMBL" id="ADGH01000008">
    <property type="protein sequence ID" value="EHG25054.1"/>
    <property type="molecule type" value="Genomic_DNA"/>
</dbReference>
<proteinExistence type="predicted"/>
<sequence length="136" mass="15700">MDSITMKVPVTVKAKLTEKLRAKMLKEMEEGLSRAELELQQLGIQEKRVMQEAEQGELTPQAIQHINTIRQERQRRMDYVEETRAHQEELQKFAEGAEIVQGSLERLVKANVGDDMRELMNVEILVEDDKIVAIRA</sequence>
<dbReference type="InterPro" id="IPR021297">
    <property type="entry name" value="YlqD"/>
</dbReference>
<organism evidence="2 3">
    <name type="scientific">Selenomonas noxia F0398</name>
    <dbReference type="NCBI Taxonomy" id="702437"/>
    <lineage>
        <taxon>Bacteria</taxon>
        <taxon>Bacillati</taxon>
        <taxon>Bacillota</taxon>
        <taxon>Negativicutes</taxon>
        <taxon>Selenomonadales</taxon>
        <taxon>Selenomonadaceae</taxon>
        <taxon>Selenomonas</taxon>
    </lineage>
</organism>
<evidence type="ECO:0000256" key="1">
    <source>
        <dbReference type="SAM" id="Coils"/>
    </source>
</evidence>
<gene>
    <name evidence="2" type="ORF">HMPREF9432_01084</name>
</gene>
<evidence type="ECO:0000313" key="2">
    <source>
        <dbReference type="EMBL" id="EHG25054.1"/>
    </source>
</evidence>
<dbReference type="Proteomes" id="UP000003175">
    <property type="component" value="Unassembled WGS sequence"/>
</dbReference>